<organism evidence="2 3">
    <name type="scientific">Sorangium cellulosum</name>
    <name type="common">Polyangium cellulosum</name>
    <dbReference type="NCBI Taxonomy" id="56"/>
    <lineage>
        <taxon>Bacteria</taxon>
        <taxon>Pseudomonadati</taxon>
        <taxon>Myxococcota</taxon>
        <taxon>Polyangia</taxon>
        <taxon>Polyangiales</taxon>
        <taxon>Polyangiaceae</taxon>
        <taxon>Sorangium</taxon>
    </lineage>
</organism>
<evidence type="ECO:0000313" key="2">
    <source>
        <dbReference type="EMBL" id="AUX27809.1"/>
    </source>
</evidence>
<evidence type="ECO:0000259" key="1">
    <source>
        <dbReference type="Pfam" id="PF13817"/>
    </source>
</evidence>
<dbReference type="InterPro" id="IPR039552">
    <property type="entry name" value="IS66_C"/>
</dbReference>
<dbReference type="Proteomes" id="UP000295781">
    <property type="component" value="Chromosome"/>
</dbReference>
<gene>
    <name evidence="2" type="ORF">SOCEGT47_084070</name>
</gene>
<dbReference type="AlphaFoldDB" id="A0A4P2QDP2"/>
<name>A0A4P2QDP2_SORCE</name>
<evidence type="ECO:0000313" key="3">
    <source>
        <dbReference type="Proteomes" id="UP000295781"/>
    </source>
</evidence>
<reference evidence="2 3" key="1">
    <citation type="submission" date="2015-09" db="EMBL/GenBank/DDBJ databases">
        <title>Sorangium comparison.</title>
        <authorList>
            <person name="Zaburannyi N."/>
            <person name="Bunk B."/>
            <person name="Overmann J."/>
            <person name="Mueller R."/>
        </authorList>
    </citation>
    <scope>NUCLEOTIDE SEQUENCE [LARGE SCALE GENOMIC DNA]</scope>
    <source>
        <strain evidence="2 3">So ceGT47</strain>
    </source>
</reference>
<dbReference type="Pfam" id="PF13817">
    <property type="entry name" value="DDE_Tnp_IS66_C"/>
    <property type="match status" value="1"/>
</dbReference>
<protein>
    <recommendedName>
        <fullName evidence="1">Transposase IS66 C-terminal domain-containing protein</fullName>
    </recommendedName>
</protein>
<dbReference type="RefSeq" id="WP_165373616.1">
    <property type="nucleotide sequence ID" value="NZ_CP012670.1"/>
</dbReference>
<proteinExistence type="predicted"/>
<accession>A0A4P2QDP2</accession>
<sequence>MGSDDTAPWTCTFVSLVGSCHLHGIDPEGYLRDLFRVLPVWPKHRLLELSPKHWRATRALLDEAQMTLPLGPLTVPPTRSLRDAAVTPA</sequence>
<feature type="domain" description="Transposase IS66 C-terminal" evidence="1">
    <location>
        <begin position="15"/>
        <end position="51"/>
    </location>
</feature>
<dbReference type="EMBL" id="CP012670">
    <property type="protein sequence ID" value="AUX27809.1"/>
    <property type="molecule type" value="Genomic_DNA"/>
</dbReference>